<dbReference type="AlphaFoldDB" id="A0A1A8A9P5"/>
<organism evidence="2">
    <name type="scientific">Nothobranchius furzeri</name>
    <name type="common">Turquoise killifish</name>
    <dbReference type="NCBI Taxonomy" id="105023"/>
    <lineage>
        <taxon>Eukaryota</taxon>
        <taxon>Metazoa</taxon>
        <taxon>Chordata</taxon>
        <taxon>Craniata</taxon>
        <taxon>Vertebrata</taxon>
        <taxon>Euteleostomi</taxon>
        <taxon>Actinopterygii</taxon>
        <taxon>Neopterygii</taxon>
        <taxon>Teleostei</taxon>
        <taxon>Neoteleostei</taxon>
        <taxon>Acanthomorphata</taxon>
        <taxon>Ovalentaria</taxon>
        <taxon>Atherinomorphae</taxon>
        <taxon>Cyprinodontiformes</taxon>
        <taxon>Nothobranchiidae</taxon>
        <taxon>Nothobranchius</taxon>
    </lineage>
</organism>
<dbReference type="Pfam" id="PF14291">
    <property type="entry name" value="DUF4371"/>
    <property type="match status" value="1"/>
</dbReference>
<protein>
    <recommendedName>
        <fullName evidence="1">DUF4371 domain-containing protein</fullName>
    </recommendedName>
</protein>
<evidence type="ECO:0000259" key="1">
    <source>
        <dbReference type="Pfam" id="PF14291"/>
    </source>
</evidence>
<name>A0A1A8A9P5_NOTFU</name>
<feature type="non-terminal residue" evidence="2">
    <location>
        <position position="1"/>
    </location>
</feature>
<feature type="domain" description="DUF4371" evidence="1">
    <location>
        <begin position="6"/>
        <end position="164"/>
    </location>
</feature>
<dbReference type="PANTHER" id="PTHR45749:SF23">
    <property type="entry name" value="ZINC FINGER MYM-TYPE PROTEIN 1-LIKE"/>
    <property type="match status" value="1"/>
</dbReference>
<reference evidence="2" key="1">
    <citation type="submission" date="2016-05" db="EMBL/GenBank/DDBJ databases">
        <authorList>
            <person name="Lavstsen T."/>
            <person name="Jespersen J.S."/>
        </authorList>
    </citation>
    <scope>NUCLEOTIDE SEQUENCE</scope>
    <source>
        <tissue evidence="2">Brain</tissue>
    </source>
</reference>
<gene>
    <name evidence="2" type="primary">Nfu_g_1_023723</name>
</gene>
<dbReference type="InterPro" id="IPR012337">
    <property type="entry name" value="RNaseH-like_sf"/>
</dbReference>
<dbReference type="InterPro" id="IPR025398">
    <property type="entry name" value="DUF4371"/>
</dbReference>
<sequence>ATIQFLSSRGLPFRGDDELIGSPHNGNFLGCLELISRFDPLLSEHLARYGNKGRGHTSYLSSTVCDEFIQLMAKKVLRAIVKEVKDGKYFSIIVDSTPDITHVDQLTLIIRYVLKKSGEPVERFLEFIPLHGHTAEHMEETLKFELNELDIDLMDCRGQSYDNAIGACAAECCIEAVSFFGFIQNLYNFFSASSRRWEILTAHLTKCEQGLTLKSLSSTRWSARADATKALRFGYKAIQDALNEIKVDHGTPRAAQYEASQLITVMETLETAVMTVLWDELLRRINVTSKALQQVHTDVCTVPILYSSLIEYIGQARNDFDVYEAEAKTLTATEGYKADSQRRRVKKVMFDESAGPEVRRSGREAFLIDTHYVICDCLSQELKKRKDAYKNVEEKFGFLTKRKSMNIEQIRAATEKLKKIYPQDLEEDFTAEFCQFMSMVKDEESVTAMYKKFLELGLRDAFPNVDICLRMYLTLPIANCSGERSFTVLKR</sequence>
<dbReference type="SUPFAM" id="SSF53098">
    <property type="entry name" value="Ribonuclease H-like"/>
    <property type="match status" value="1"/>
</dbReference>
<feature type="non-terminal residue" evidence="2">
    <location>
        <position position="491"/>
    </location>
</feature>
<reference evidence="2" key="2">
    <citation type="submission" date="2016-06" db="EMBL/GenBank/DDBJ databases">
        <title>The genome of a short-lived fish provides insights into sex chromosome evolution and the genetic control of aging.</title>
        <authorList>
            <person name="Reichwald K."/>
            <person name="Felder M."/>
            <person name="Petzold A."/>
            <person name="Koch P."/>
            <person name="Groth M."/>
            <person name="Platzer M."/>
        </authorList>
    </citation>
    <scope>NUCLEOTIDE SEQUENCE</scope>
    <source>
        <tissue evidence="2">Brain</tissue>
    </source>
</reference>
<evidence type="ECO:0000313" key="2">
    <source>
        <dbReference type="EMBL" id="SBP51794.1"/>
    </source>
</evidence>
<accession>A0A1A8A9P5</accession>
<proteinExistence type="predicted"/>
<dbReference type="EMBL" id="HADY01013309">
    <property type="protein sequence ID" value="SBP51794.1"/>
    <property type="molecule type" value="Transcribed_RNA"/>
</dbReference>
<dbReference type="PANTHER" id="PTHR45749">
    <property type="match status" value="1"/>
</dbReference>